<protein>
    <submittedName>
        <fullName evidence="1">Uncharacterized protein</fullName>
    </submittedName>
</protein>
<keyword evidence="2" id="KW-1185">Reference proteome</keyword>
<reference evidence="1" key="1">
    <citation type="journal article" date="2023" name="G3 (Bethesda)">
        <title>A reference genome for the long-term kleptoplast-retaining sea slug Elysia crispata morphotype clarki.</title>
        <authorList>
            <person name="Eastman K.E."/>
            <person name="Pendleton A.L."/>
            <person name="Shaikh M.A."/>
            <person name="Suttiyut T."/>
            <person name="Ogas R."/>
            <person name="Tomko P."/>
            <person name="Gavelis G."/>
            <person name="Widhalm J.R."/>
            <person name="Wisecaver J.H."/>
        </authorList>
    </citation>
    <scope>NUCLEOTIDE SEQUENCE</scope>
    <source>
        <strain evidence="1">ECLA1</strain>
    </source>
</reference>
<comment type="caution">
    <text evidence="1">The sequence shown here is derived from an EMBL/GenBank/DDBJ whole genome shotgun (WGS) entry which is preliminary data.</text>
</comment>
<sequence length="126" mass="14879">MREKLSVTGKGRIRTLACLKLHWVREANSRRKHKNTNPKTNEKIWRRLQMYRKHPGRRSRENRGTCRDRVDRLHIETARAWSEMKGCTCCELPYSWGRDVRVTRLLSGVVEAPDVAKWVVLQNPNS</sequence>
<evidence type="ECO:0000313" key="2">
    <source>
        <dbReference type="Proteomes" id="UP001283361"/>
    </source>
</evidence>
<gene>
    <name evidence="1" type="ORF">RRG08_052784</name>
</gene>
<proteinExistence type="predicted"/>
<dbReference type="AlphaFoldDB" id="A0AAE1EAK6"/>
<organism evidence="1 2">
    <name type="scientific">Elysia crispata</name>
    <name type="common">lettuce slug</name>
    <dbReference type="NCBI Taxonomy" id="231223"/>
    <lineage>
        <taxon>Eukaryota</taxon>
        <taxon>Metazoa</taxon>
        <taxon>Spiralia</taxon>
        <taxon>Lophotrochozoa</taxon>
        <taxon>Mollusca</taxon>
        <taxon>Gastropoda</taxon>
        <taxon>Heterobranchia</taxon>
        <taxon>Euthyneura</taxon>
        <taxon>Panpulmonata</taxon>
        <taxon>Sacoglossa</taxon>
        <taxon>Placobranchoidea</taxon>
        <taxon>Plakobranchidae</taxon>
        <taxon>Elysia</taxon>
    </lineage>
</organism>
<dbReference type="EMBL" id="JAWDGP010000459">
    <property type="protein sequence ID" value="KAK3800401.1"/>
    <property type="molecule type" value="Genomic_DNA"/>
</dbReference>
<name>A0AAE1EAK6_9GAST</name>
<evidence type="ECO:0000313" key="1">
    <source>
        <dbReference type="EMBL" id="KAK3800401.1"/>
    </source>
</evidence>
<dbReference type="Proteomes" id="UP001283361">
    <property type="component" value="Unassembled WGS sequence"/>
</dbReference>
<accession>A0AAE1EAK6</accession>